<feature type="compositionally biased region" description="Basic and acidic residues" evidence="6">
    <location>
        <begin position="1194"/>
        <end position="1206"/>
    </location>
</feature>
<accession>A0AAD9K0M5</accession>
<feature type="compositionally biased region" description="Polar residues" evidence="6">
    <location>
        <begin position="827"/>
        <end position="846"/>
    </location>
</feature>
<evidence type="ECO:0000313" key="8">
    <source>
        <dbReference type="EMBL" id="KAK2162657.1"/>
    </source>
</evidence>
<feature type="region of interest" description="Disordered" evidence="6">
    <location>
        <begin position="1129"/>
        <end position="1206"/>
    </location>
</feature>
<dbReference type="EMBL" id="JAODUP010000094">
    <property type="protein sequence ID" value="KAK2162657.1"/>
    <property type="molecule type" value="Genomic_DNA"/>
</dbReference>
<feature type="region of interest" description="Disordered" evidence="6">
    <location>
        <begin position="607"/>
        <end position="648"/>
    </location>
</feature>
<keyword evidence="5" id="KW-0067">ATP-binding</keyword>
<evidence type="ECO:0000256" key="5">
    <source>
        <dbReference type="ARBA" id="ARBA00022840"/>
    </source>
</evidence>
<dbReference type="AlphaFoldDB" id="A0AAD9K0M5"/>
<dbReference type="PANTHER" id="PTHR24058">
    <property type="entry name" value="DUAL SPECIFICITY PROTEIN KINASE"/>
    <property type="match status" value="1"/>
</dbReference>
<keyword evidence="2" id="KW-0808">Transferase</keyword>
<protein>
    <recommendedName>
        <fullName evidence="7">Protein kinase domain-containing protein</fullName>
    </recommendedName>
</protein>
<comment type="caution">
    <text evidence="8">The sequence shown here is derived from an EMBL/GenBank/DDBJ whole genome shotgun (WGS) entry which is preliminary data.</text>
</comment>
<name>A0AAD9K0M5_9ANNE</name>
<feature type="compositionally biased region" description="Basic and acidic residues" evidence="6">
    <location>
        <begin position="1065"/>
        <end position="1075"/>
    </location>
</feature>
<feature type="region of interest" description="Disordered" evidence="6">
    <location>
        <begin position="537"/>
        <end position="558"/>
    </location>
</feature>
<dbReference type="InterPro" id="IPR011009">
    <property type="entry name" value="Kinase-like_dom_sf"/>
</dbReference>
<dbReference type="GO" id="GO:0004674">
    <property type="term" value="F:protein serine/threonine kinase activity"/>
    <property type="evidence" value="ECO:0007669"/>
    <property type="project" value="UniProtKB-KW"/>
</dbReference>
<sequence length="1206" mass="135267">MRINQYDHRVLYSWPCSQLVHISPPLMHIPVYSTGGLKQLYSNIDEGCEDWMQGYGDYSDEKGVFSPKIGMPLLAARYRYLKLLGKGQSSVLIKAEDTFNSDTKVSIKVLHTDYCVLGAQEVDCLRKLNLADPEGFSAIIRLQNLFMYQEHYCMVFELLDPKPLVVHLKKIRCKHERLKAVRKIALQLLQALGFLQQQNVIHADLKPDNILLKNDTDFSHLKIIDLGNAIHCIHDELSLYYDDFQLQTFLYRAPEVMYGMPFGLEVDIWSLGCILAELYKGEPLFYGRTQKIVLTKMTETLGPVPQMYQKGKFFNSLKSFAGPPTTKNVTLTLMKELGTEDYTFANFIRCLLQYDPADRMTISEAVQHHFIAPELAIKFLLPQLHGPDKHNGYSRTCLTSDTYQQKPLISHDVTKLHLSSVELLRLGTHKSSSSSTIKAQPALKKVAQIVPLMHKPKPDGMTWHRSTTERNNGHNSHVHVHSAVGLRSSADGNVLASSAFRRTEHSSTNTPVLPPLRHEPKEYGEGRLGVIRPCSHVSSSHHVTDRTRDVSGENKNNFASDGPSRAWLARLMAVASQESSDADQCLVANATCYNHIMNASENHFSDFDPHSDVRSPRDQHDAVPLEESRPRTETISAASVGTPTDSREHLREWNGLPNVANDTAEGSLFKRSAKLNRDGNRNGCTRRKSLPDQQHKISEVLDSIENLTEGLDSVVGESLTGSHCASNHGVRGCSHSNMTQAAKQNHTGSFVRLNAIREKQNGSMLKLYATEQSQPGSPDVPDLAEQTQARPSTGRGVIKQVQMGSSALSTAVTDERLRSKEGKCTSGRLSSSHITNTTGQCSRIQNNRQPHPARIKIQGIKHSSSNTDGANDVSTNGSSFRHLQHDVIQTKAFGTSEDVPAILHSSDKMSQRMGHHHGRISKTNPDDLSYKEKVTTESLLLDTGCKKCKTMKRERKNLFCLDPEMSASSDSSINIITDDSSEDSSGWSPGLQQRIPNSRLEKQHEKFIAARCPERTERQTELREQLQGKIEGNKHRISYSIKEEKCNINDYERLAVKVGLSHHDISGRFKGEGHQVRRNKRQPSSESQQLKKRNRIEDETLKMSNIKCEGKQSASSSSSSLVQAEKLKMGKQEIMPYNKYPPNKRHDACRSSHKSSRSSEAFEVGMGKRTGSRIRNVASPENRTKQKSKSRNGTQDRRERTEKVND</sequence>
<dbReference type="SUPFAM" id="SSF56112">
    <property type="entry name" value="Protein kinase-like (PK-like)"/>
    <property type="match status" value="1"/>
</dbReference>
<keyword evidence="3" id="KW-0547">Nucleotide-binding</keyword>
<evidence type="ECO:0000256" key="1">
    <source>
        <dbReference type="ARBA" id="ARBA00022527"/>
    </source>
</evidence>
<evidence type="ECO:0000313" key="9">
    <source>
        <dbReference type="Proteomes" id="UP001208570"/>
    </source>
</evidence>
<feature type="region of interest" description="Disordered" evidence="6">
    <location>
        <begin position="1065"/>
        <end position="1092"/>
    </location>
</feature>
<feature type="compositionally biased region" description="Polar residues" evidence="6">
    <location>
        <begin position="802"/>
        <end position="812"/>
    </location>
</feature>
<evidence type="ECO:0000256" key="6">
    <source>
        <dbReference type="SAM" id="MobiDB-lite"/>
    </source>
</evidence>
<dbReference type="Proteomes" id="UP001208570">
    <property type="component" value="Unassembled WGS sequence"/>
</dbReference>
<keyword evidence="4" id="KW-0418">Kinase</keyword>
<dbReference type="InterPro" id="IPR050494">
    <property type="entry name" value="Ser_Thr_dual-spec_kinase"/>
</dbReference>
<organism evidence="8 9">
    <name type="scientific">Paralvinella palmiformis</name>
    <dbReference type="NCBI Taxonomy" id="53620"/>
    <lineage>
        <taxon>Eukaryota</taxon>
        <taxon>Metazoa</taxon>
        <taxon>Spiralia</taxon>
        <taxon>Lophotrochozoa</taxon>
        <taxon>Annelida</taxon>
        <taxon>Polychaeta</taxon>
        <taxon>Sedentaria</taxon>
        <taxon>Canalipalpata</taxon>
        <taxon>Terebellida</taxon>
        <taxon>Terebelliformia</taxon>
        <taxon>Alvinellidae</taxon>
        <taxon>Paralvinella</taxon>
    </lineage>
</organism>
<dbReference type="SMART" id="SM00220">
    <property type="entry name" value="S_TKc"/>
    <property type="match status" value="1"/>
</dbReference>
<feature type="compositionally biased region" description="Basic and acidic residues" evidence="6">
    <location>
        <begin position="607"/>
        <end position="632"/>
    </location>
</feature>
<evidence type="ECO:0000259" key="7">
    <source>
        <dbReference type="PROSITE" id="PS50011"/>
    </source>
</evidence>
<feature type="region of interest" description="Disordered" evidence="6">
    <location>
        <begin position="771"/>
        <end position="846"/>
    </location>
</feature>
<dbReference type="PANTHER" id="PTHR24058:SF130">
    <property type="entry name" value="SERINE_THREONINE PROTEIN KINASES-RELATED"/>
    <property type="match status" value="1"/>
</dbReference>
<feature type="compositionally biased region" description="Basic and acidic residues" evidence="6">
    <location>
        <begin position="542"/>
        <end position="552"/>
    </location>
</feature>
<keyword evidence="9" id="KW-1185">Reference proteome</keyword>
<feature type="compositionally biased region" description="Basic and acidic residues" evidence="6">
    <location>
        <begin position="813"/>
        <end position="823"/>
    </location>
</feature>
<dbReference type="PROSITE" id="PS50011">
    <property type="entry name" value="PROTEIN_KINASE_DOM"/>
    <property type="match status" value="1"/>
</dbReference>
<feature type="compositionally biased region" description="Polar residues" evidence="6">
    <location>
        <begin position="633"/>
        <end position="644"/>
    </location>
</feature>
<keyword evidence="1" id="KW-0723">Serine/threonine-protein kinase</keyword>
<gene>
    <name evidence="8" type="ORF">LSH36_94g02002</name>
</gene>
<evidence type="ECO:0000256" key="3">
    <source>
        <dbReference type="ARBA" id="ARBA00022741"/>
    </source>
</evidence>
<dbReference type="InterPro" id="IPR008271">
    <property type="entry name" value="Ser/Thr_kinase_AS"/>
</dbReference>
<proteinExistence type="predicted"/>
<dbReference type="Gene3D" id="1.10.510.10">
    <property type="entry name" value="Transferase(Phosphotransferase) domain 1"/>
    <property type="match status" value="1"/>
</dbReference>
<dbReference type="GO" id="GO:0005524">
    <property type="term" value="F:ATP binding"/>
    <property type="evidence" value="ECO:0007669"/>
    <property type="project" value="UniProtKB-KW"/>
</dbReference>
<reference evidence="8" key="1">
    <citation type="journal article" date="2023" name="Mol. Biol. Evol.">
        <title>Third-Generation Sequencing Reveals the Adaptive Role of the Epigenome in Three Deep-Sea Polychaetes.</title>
        <authorList>
            <person name="Perez M."/>
            <person name="Aroh O."/>
            <person name="Sun Y."/>
            <person name="Lan Y."/>
            <person name="Juniper S.K."/>
            <person name="Young C.R."/>
            <person name="Angers B."/>
            <person name="Qian P.Y."/>
        </authorList>
    </citation>
    <scope>NUCLEOTIDE SEQUENCE</scope>
    <source>
        <strain evidence="8">P08H-3</strain>
    </source>
</reference>
<evidence type="ECO:0000256" key="4">
    <source>
        <dbReference type="ARBA" id="ARBA00022777"/>
    </source>
</evidence>
<dbReference type="InterPro" id="IPR000719">
    <property type="entry name" value="Prot_kinase_dom"/>
</dbReference>
<dbReference type="PROSITE" id="PS00108">
    <property type="entry name" value="PROTEIN_KINASE_ST"/>
    <property type="match status" value="1"/>
</dbReference>
<dbReference type="Gene3D" id="3.30.200.20">
    <property type="entry name" value="Phosphorylase Kinase, domain 1"/>
    <property type="match status" value="1"/>
</dbReference>
<evidence type="ECO:0000256" key="2">
    <source>
        <dbReference type="ARBA" id="ARBA00022679"/>
    </source>
</evidence>
<feature type="domain" description="Protein kinase" evidence="7">
    <location>
        <begin position="78"/>
        <end position="371"/>
    </location>
</feature>
<dbReference type="Pfam" id="PF00069">
    <property type="entry name" value="Pkinase"/>
    <property type="match status" value="1"/>
</dbReference>